<evidence type="ECO:0000256" key="2">
    <source>
        <dbReference type="SAM" id="Phobius"/>
    </source>
</evidence>
<dbReference type="EMBL" id="SNRY01000112">
    <property type="protein sequence ID" value="KAA6346951.1"/>
    <property type="molecule type" value="Genomic_DNA"/>
</dbReference>
<evidence type="ECO:0000313" key="3">
    <source>
        <dbReference type="EMBL" id="KAA6346951.1"/>
    </source>
</evidence>
<feature type="transmembrane region" description="Helical" evidence="2">
    <location>
        <begin position="74"/>
        <end position="93"/>
    </location>
</feature>
<comment type="caution">
    <text evidence="3">The sequence shown here is derived from an EMBL/GenBank/DDBJ whole genome shotgun (WGS) entry which is preliminary data.</text>
</comment>
<accession>A0A5J4SN99</accession>
<name>A0A5J4SN99_9ZZZZ</name>
<evidence type="ECO:0000256" key="1">
    <source>
        <dbReference type="SAM" id="Coils"/>
    </source>
</evidence>
<dbReference type="AlphaFoldDB" id="A0A5J4SN99"/>
<feature type="coiled-coil region" evidence="1">
    <location>
        <begin position="136"/>
        <end position="170"/>
    </location>
</feature>
<proteinExistence type="predicted"/>
<organism evidence="3">
    <name type="scientific">termite gut metagenome</name>
    <dbReference type="NCBI Taxonomy" id="433724"/>
    <lineage>
        <taxon>unclassified sequences</taxon>
        <taxon>metagenomes</taxon>
        <taxon>organismal metagenomes</taxon>
    </lineage>
</organism>
<keyword evidence="1" id="KW-0175">Coiled coil</keyword>
<gene>
    <name evidence="3" type="ORF">EZS27_005585</name>
</gene>
<reference evidence="3" key="1">
    <citation type="submission" date="2019-03" db="EMBL/GenBank/DDBJ databases">
        <title>Single cell metagenomics reveals metabolic interactions within the superorganism composed of flagellate Streblomastix strix and complex community of Bacteroidetes bacteria on its surface.</title>
        <authorList>
            <person name="Treitli S.C."/>
            <person name="Kolisko M."/>
            <person name="Husnik F."/>
            <person name="Keeling P."/>
            <person name="Hampl V."/>
        </authorList>
    </citation>
    <scope>NUCLEOTIDE SEQUENCE</scope>
    <source>
        <strain evidence="3">STM</strain>
    </source>
</reference>
<keyword evidence="2" id="KW-1133">Transmembrane helix</keyword>
<protein>
    <submittedName>
        <fullName evidence="3">Uncharacterized protein</fullName>
    </submittedName>
</protein>
<keyword evidence="2" id="KW-0472">Membrane</keyword>
<keyword evidence="2" id="KW-0812">Transmembrane</keyword>
<sequence>MNTEKIDTSAVYTLFEEIKKSLRHNNSNKPVEPVQVDMTVINTMTERFEDLIEEVKKPTKVEHRHVIDIGSSKVFFSLIGMCIVILILSFAIYNQRQTISQYRDNGLKYRYIKMQGQTTENNIYRLDRQFEYRDSITIVRKQVEKYEQLVKEQAEKVKRARRNLGEAERLQMEVESLRVRK</sequence>